<dbReference type="EMBL" id="BAAAHG010000016">
    <property type="protein sequence ID" value="GAA0912480.1"/>
    <property type="molecule type" value="Genomic_DNA"/>
</dbReference>
<sequence length="438" mass="48364">MVQTFPLTLPGTLVDTHRIDLTRLYSQGWGVEADVVVAAPNGDVYALYRVHRYTWEVAEDEQDPARANFGYRIITRYSADGEVLASALCRSSYLDKTASAVLDGDDINLCVLPDGTLSVNARPDRTTLIAPDLSRVLAAYDSNDHRPFEEFTPGNGFAGSISVTPSGRLLCSVSEYGVWGYGSSLANVVGFTDGALTPGSRPVIEAIASLDPEPAHQSDDDLKSYVHHQGRPVGQDHRPRPALTEPVADEDRLSRWRDSRLGRPVPLADDLFVVPVFAKIFRSGNRGQPFLFALVNDQGEMTGRLHGLHTYRDSPFTGFCFTLASDPRRGRVFHLNRYGLYAWNKAGVLCARLDTAAKPFKPLVHFTLTACSPDGDLLLVHRKQHLILRVPAPDDLSDLAAAVENALRAYARQRTALKKAWTPVNWHWVDTSAPVHRL</sequence>
<dbReference type="Proteomes" id="UP001501005">
    <property type="component" value="Unassembled WGS sequence"/>
</dbReference>
<keyword evidence="3" id="KW-1185">Reference proteome</keyword>
<feature type="region of interest" description="Disordered" evidence="1">
    <location>
        <begin position="226"/>
        <end position="249"/>
    </location>
</feature>
<evidence type="ECO:0000313" key="2">
    <source>
        <dbReference type="EMBL" id="GAA0912480.1"/>
    </source>
</evidence>
<evidence type="ECO:0000313" key="3">
    <source>
        <dbReference type="Proteomes" id="UP001501005"/>
    </source>
</evidence>
<organism evidence="2 3">
    <name type="scientific">Streptomyces thermoalcalitolerans</name>
    <dbReference type="NCBI Taxonomy" id="65605"/>
    <lineage>
        <taxon>Bacteria</taxon>
        <taxon>Bacillati</taxon>
        <taxon>Actinomycetota</taxon>
        <taxon>Actinomycetes</taxon>
        <taxon>Kitasatosporales</taxon>
        <taxon>Streptomycetaceae</taxon>
        <taxon>Streptomyces</taxon>
    </lineage>
</organism>
<evidence type="ECO:0000256" key="1">
    <source>
        <dbReference type="SAM" id="MobiDB-lite"/>
    </source>
</evidence>
<name>A0ABN1NMR9_9ACTN</name>
<dbReference type="RefSeq" id="WP_344049483.1">
    <property type="nucleotide sequence ID" value="NZ_BAAAHG010000016.1"/>
</dbReference>
<reference evidence="2 3" key="1">
    <citation type="journal article" date="2019" name="Int. J. Syst. Evol. Microbiol.">
        <title>The Global Catalogue of Microorganisms (GCM) 10K type strain sequencing project: providing services to taxonomists for standard genome sequencing and annotation.</title>
        <authorList>
            <consortium name="The Broad Institute Genomics Platform"/>
            <consortium name="The Broad Institute Genome Sequencing Center for Infectious Disease"/>
            <person name="Wu L."/>
            <person name="Ma J."/>
        </authorList>
    </citation>
    <scope>NUCLEOTIDE SEQUENCE [LARGE SCALE GENOMIC DNA]</scope>
    <source>
        <strain evidence="2 3">JCM 10673</strain>
    </source>
</reference>
<dbReference type="SUPFAM" id="SSF63829">
    <property type="entry name" value="Calcium-dependent phosphotriesterase"/>
    <property type="match status" value="1"/>
</dbReference>
<gene>
    <name evidence="2" type="ORF">GCM10009549_24690</name>
</gene>
<comment type="caution">
    <text evidence="2">The sequence shown here is derived from an EMBL/GenBank/DDBJ whole genome shotgun (WGS) entry which is preliminary data.</text>
</comment>
<protein>
    <submittedName>
        <fullName evidence="2">Uncharacterized protein</fullName>
    </submittedName>
</protein>
<accession>A0ABN1NMR9</accession>
<proteinExistence type="predicted"/>